<keyword evidence="3" id="KW-0547">Nucleotide-binding</keyword>
<proteinExistence type="inferred from homology"/>
<dbReference type="Gene3D" id="3.40.1190.20">
    <property type="match status" value="1"/>
</dbReference>
<keyword evidence="4 7" id="KW-0418">Kinase</keyword>
<evidence type="ECO:0000259" key="6">
    <source>
        <dbReference type="Pfam" id="PF00294"/>
    </source>
</evidence>
<dbReference type="Proteomes" id="UP000028700">
    <property type="component" value="Unassembled WGS sequence"/>
</dbReference>
<evidence type="ECO:0000256" key="3">
    <source>
        <dbReference type="ARBA" id="ARBA00022741"/>
    </source>
</evidence>
<reference evidence="7" key="1">
    <citation type="journal article" date="2014" name="Genome Announc.">
        <title>Draft Genome Sequence of Lactobacillus oryzae Strain SG293T.</title>
        <authorList>
            <person name="Tanizawa Y."/>
            <person name="Fujisawa T."/>
            <person name="Mochizuki T."/>
            <person name="Kaminuma E."/>
            <person name="Nakamura Y."/>
            <person name="Tohno M."/>
        </authorList>
    </citation>
    <scope>NUCLEOTIDE SEQUENCE [LARGE SCALE GENOMIC DNA]</scope>
    <source>
        <strain evidence="7">SG293</strain>
    </source>
</reference>
<dbReference type="EMBL" id="BBJM01000041">
    <property type="protein sequence ID" value="GAK48610.1"/>
    <property type="molecule type" value="Genomic_DNA"/>
</dbReference>
<dbReference type="InterPro" id="IPR029056">
    <property type="entry name" value="Ribokinase-like"/>
</dbReference>
<dbReference type="GO" id="GO:0016301">
    <property type="term" value="F:kinase activity"/>
    <property type="evidence" value="ECO:0007669"/>
    <property type="project" value="UniProtKB-KW"/>
</dbReference>
<evidence type="ECO:0000256" key="4">
    <source>
        <dbReference type="ARBA" id="ARBA00022777"/>
    </source>
</evidence>
<gene>
    <name evidence="7" type="primary">kdgK</name>
    <name evidence="7" type="ORF">LOSG293_410100</name>
</gene>
<dbReference type="InterPro" id="IPR011611">
    <property type="entry name" value="PfkB_dom"/>
</dbReference>
<comment type="similarity">
    <text evidence="1">Belongs to the carbohydrate kinase PfkB family.</text>
</comment>
<dbReference type="PANTHER" id="PTHR43085:SF1">
    <property type="entry name" value="PSEUDOURIDINE KINASE-RELATED"/>
    <property type="match status" value="1"/>
</dbReference>
<keyword evidence="8" id="KW-1185">Reference proteome</keyword>
<feature type="domain" description="Carbohydrate kinase PfkB" evidence="6">
    <location>
        <begin position="4"/>
        <end position="304"/>
    </location>
</feature>
<keyword evidence="5" id="KW-0067">ATP-binding</keyword>
<dbReference type="CDD" id="cd01166">
    <property type="entry name" value="KdgK"/>
    <property type="match status" value="1"/>
</dbReference>
<evidence type="ECO:0000256" key="5">
    <source>
        <dbReference type="ARBA" id="ARBA00022840"/>
    </source>
</evidence>
<dbReference type="GO" id="GO:0005524">
    <property type="term" value="F:ATP binding"/>
    <property type="evidence" value="ECO:0007669"/>
    <property type="project" value="UniProtKB-KW"/>
</dbReference>
<dbReference type="Pfam" id="PF00294">
    <property type="entry name" value="PfkB"/>
    <property type="match status" value="1"/>
</dbReference>
<evidence type="ECO:0000313" key="8">
    <source>
        <dbReference type="Proteomes" id="UP000028700"/>
    </source>
</evidence>
<evidence type="ECO:0000256" key="2">
    <source>
        <dbReference type="ARBA" id="ARBA00022679"/>
    </source>
</evidence>
<comment type="caution">
    <text evidence="7">The sequence shown here is derived from an EMBL/GenBank/DDBJ whole genome shotgun (WGS) entry which is preliminary data.</text>
</comment>
<dbReference type="InterPro" id="IPR050306">
    <property type="entry name" value="PfkB_Carbo_kinase"/>
</dbReference>
<dbReference type="PANTHER" id="PTHR43085">
    <property type="entry name" value="HEXOKINASE FAMILY MEMBER"/>
    <property type="match status" value="1"/>
</dbReference>
<dbReference type="STRING" id="1291743.LOSG293_410100"/>
<keyword evidence="2" id="KW-0808">Transferase</keyword>
<dbReference type="eggNOG" id="COG0524">
    <property type="taxonomic scope" value="Bacteria"/>
</dbReference>
<evidence type="ECO:0000313" key="7">
    <source>
        <dbReference type="EMBL" id="GAK48610.1"/>
    </source>
</evidence>
<protein>
    <submittedName>
        <fullName evidence="7">2-dehydro-3-deoxygluconokinase</fullName>
    </submittedName>
</protein>
<evidence type="ECO:0000256" key="1">
    <source>
        <dbReference type="ARBA" id="ARBA00010688"/>
    </source>
</evidence>
<sequence length="321" mass="34980">MSEVITIGEPLVTFASEEIDKSLVDALKYHKIMGGAELNVAIGVKRLGHSVEYISQVGEEPFGQFVIKTINSHQVGTKYISSDPDHWTGHQVKQLVSKGDPQVVNYRKGSAACYLSKDVIDKVDLDDVKIAHMSGIFPAISAEAQESFRKLYKRLNDKNILTTFDPNLRPSLWDSEEQMVKTINELASYADIVLPGINEGKILMGSEDPEEIADFYLKGERTNIVMVKVGPDGAFVKKSDGEKFTVKGFKVDHVVDTVGAGDGFALGVITALLEGKSIKAAALRGNAVGALQVQTPGDNDGYPTHDELTTFYEKEGVSEEA</sequence>
<name>A0A081BKP2_9LACO</name>
<organism evidence="7 8">
    <name type="scientific">Secundilactobacillus oryzae JCM 18671</name>
    <dbReference type="NCBI Taxonomy" id="1291743"/>
    <lineage>
        <taxon>Bacteria</taxon>
        <taxon>Bacillati</taxon>
        <taxon>Bacillota</taxon>
        <taxon>Bacilli</taxon>
        <taxon>Lactobacillales</taxon>
        <taxon>Lactobacillaceae</taxon>
        <taxon>Secundilactobacillus</taxon>
    </lineage>
</organism>
<dbReference type="SUPFAM" id="SSF53613">
    <property type="entry name" value="Ribokinase-like"/>
    <property type="match status" value="1"/>
</dbReference>
<dbReference type="RefSeq" id="WP_034529437.1">
    <property type="nucleotide sequence ID" value="NZ_BBAZ01000050.1"/>
</dbReference>
<dbReference type="OrthoDB" id="9813569at2"/>
<dbReference type="AlphaFoldDB" id="A0A081BKP2"/>
<accession>A0A081BKP2</accession>